<dbReference type="EMBL" id="CP000852">
    <property type="protein sequence ID" value="ABW02146.1"/>
    <property type="molecule type" value="Genomic_DNA"/>
</dbReference>
<dbReference type="AlphaFoldDB" id="A8M8S7"/>
<dbReference type="OrthoDB" id="9287at2157"/>
<dbReference type="Gene3D" id="3.30.460.10">
    <property type="entry name" value="Beta Polymerase, domain 2"/>
    <property type="match status" value="1"/>
</dbReference>
<organism evidence="2 3">
    <name type="scientific">Caldivirga maquilingensis (strain ATCC 700844 / DSM 13496 / JCM 10307 / IC-167)</name>
    <dbReference type="NCBI Taxonomy" id="397948"/>
    <lineage>
        <taxon>Archaea</taxon>
        <taxon>Thermoproteota</taxon>
        <taxon>Thermoprotei</taxon>
        <taxon>Thermoproteales</taxon>
        <taxon>Thermoproteaceae</taxon>
        <taxon>Caldivirga</taxon>
    </lineage>
</organism>
<dbReference type="RefSeq" id="WP_012186365.1">
    <property type="nucleotide sequence ID" value="NC_009954.1"/>
</dbReference>
<evidence type="ECO:0000259" key="1">
    <source>
        <dbReference type="Pfam" id="PF01909"/>
    </source>
</evidence>
<gene>
    <name evidence="2" type="ordered locus">Cmaq_1320</name>
</gene>
<dbReference type="InterPro" id="IPR002934">
    <property type="entry name" value="Polymerase_NTP_transf_dom"/>
</dbReference>
<dbReference type="GeneID" id="5710207"/>
<dbReference type="PANTHER" id="PTHR43449">
    <property type="entry name" value="NUCLEOTIDYLTRANSFERASE"/>
    <property type="match status" value="1"/>
</dbReference>
<dbReference type="SUPFAM" id="SSF81301">
    <property type="entry name" value="Nucleotidyltransferase"/>
    <property type="match status" value="1"/>
</dbReference>
<protein>
    <submittedName>
        <fullName evidence="2">DNA polymerase beta domain protein region</fullName>
    </submittedName>
</protein>
<dbReference type="InterPro" id="IPR043519">
    <property type="entry name" value="NT_sf"/>
</dbReference>
<dbReference type="CDD" id="cd05403">
    <property type="entry name" value="NT_KNTase_like"/>
    <property type="match status" value="1"/>
</dbReference>
<dbReference type="HOGENOM" id="CLU_136008_0_0_2"/>
<feature type="domain" description="Polymerase nucleotidyl transferase" evidence="1">
    <location>
        <begin position="22"/>
        <end position="67"/>
    </location>
</feature>
<dbReference type="Pfam" id="PF01909">
    <property type="entry name" value="NTP_transf_2"/>
    <property type="match status" value="1"/>
</dbReference>
<dbReference type="Proteomes" id="UP000001137">
    <property type="component" value="Chromosome"/>
</dbReference>
<keyword evidence="3" id="KW-1185">Reference proteome</keyword>
<reference evidence="2 3" key="1">
    <citation type="submission" date="2007-10" db="EMBL/GenBank/DDBJ databases">
        <title>Complete sequence of Caldivirga maquilingensis IC-167.</title>
        <authorList>
            <consortium name="US DOE Joint Genome Institute"/>
            <person name="Copeland A."/>
            <person name="Lucas S."/>
            <person name="Lapidus A."/>
            <person name="Barry K."/>
            <person name="Glavina del Rio T."/>
            <person name="Dalin E."/>
            <person name="Tice H."/>
            <person name="Pitluck S."/>
            <person name="Saunders E."/>
            <person name="Brettin T."/>
            <person name="Bruce D."/>
            <person name="Detter J.C."/>
            <person name="Han C."/>
            <person name="Schmutz J."/>
            <person name="Larimer F."/>
            <person name="Land M."/>
            <person name="Hauser L."/>
            <person name="Kyrpides N."/>
            <person name="Ivanova N."/>
            <person name="Biddle J.F."/>
            <person name="Zhang Z."/>
            <person name="Fitz-Gibbon S.T."/>
            <person name="Lowe T.M."/>
            <person name="Saltikov C."/>
            <person name="House C.H."/>
            <person name="Richardson P."/>
        </authorList>
    </citation>
    <scope>NUCLEOTIDE SEQUENCE [LARGE SCALE GENOMIC DNA]</scope>
    <source>
        <strain evidence="3">ATCC 700844 / DSM 13496 / JCM 10307 / IC-167</strain>
    </source>
</reference>
<dbReference type="GO" id="GO:0016779">
    <property type="term" value="F:nucleotidyltransferase activity"/>
    <property type="evidence" value="ECO:0007669"/>
    <property type="project" value="InterPro"/>
</dbReference>
<accession>A8M8S7</accession>
<sequence>MFSRWLTTLSEVSRIRENRFKETLNELCSRALVVVLFGSRARGDYTPLSDWDLLAIVADGEYRVEIMDVGQVVWLPLSRLNNVLKNSMIILDAVTDGKVLCGDSRIFEVVKGRVNEYIEEMRLVRTKHGWFPKNTTA</sequence>
<evidence type="ECO:0000313" key="3">
    <source>
        <dbReference type="Proteomes" id="UP000001137"/>
    </source>
</evidence>
<dbReference type="STRING" id="397948.Cmaq_1320"/>
<dbReference type="eggNOG" id="arCOG01204">
    <property type="taxonomic scope" value="Archaea"/>
</dbReference>
<dbReference type="PANTHER" id="PTHR43449:SF3">
    <property type="entry name" value="POLYMERASE NUCLEOTIDYL TRANSFERASE DOMAIN-CONTAINING PROTEIN"/>
    <property type="match status" value="1"/>
</dbReference>
<evidence type="ECO:0000313" key="2">
    <source>
        <dbReference type="EMBL" id="ABW02146.1"/>
    </source>
</evidence>
<dbReference type="KEGG" id="cma:Cmaq_1320"/>
<proteinExistence type="predicted"/>
<name>A8M8S7_CALMQ</name>